<evidence type="ECO:0000313" key="8">
    <source>
        <dbReference type="Proteomes" id="UP000319257"/>
    </source>
</evidence>
<dbReference type="InterPro" id="IPR013154">
    <property type="entry name" value="ADH-like_N"/>
</dbReference>
<evidence type="ECO:0000256" key="3">
    <source>
        <dbReference type="ARBA" id="ARBA00022741"/>
    </source>
</evidence>
<keyword evidence="3" id="KW-0547">Nucleotide-binding</keyword>
<dbReference type="AlphaFoldDB" id="A0A507AJB3"/>
<dbReference type="PANTHER" id="PTHR45348">
    <property type="entry name" value="HYPOTHETICAL OXIDOREDUCTASE (EUROFUNG)"/>
    <property type="match status" value="1"/>
</dbReference>
<keyword evidence="4" id="KW-0521">NADP</keyword>
<name>A0A507AJB3_9PEZI</name>
<sequence>MATLPETQTSIVGLEDGNVGISPGIPLPRLEDDMILVKTAAVGVNPVDTKMVGPLCTQGAVAGMDFAGDVVAVGPNAKASVPLAVGDRVCGAVQGMNPTGPRVGAFTHYVGATAHVLIKLPPNLTYEQGASLGSGLGTIGLALKKLDLPGLPYEPAQKPRHVLIYGGSSATGTLAIQLVKLAGFKPITTCSPRNFDLVKSYGAEEAFDYNAKDCAADIKAYTKNSLKYVLDCISEPETMQFCYQCIGRLGGRYVALEPFHPSLHTRANVHPDWVLGPTMIGKPISWRPPFERAADPEVLEYALRWYKIAQRLIDNGELKTHPLQVMDGGLGGVLEGMELLKAKKISGKKLVYLTGA</sequence>
<protein>
    <recommendedName>
        <fullName evidence="6">Enoyl reductase (ER) domain-containing protein</fullName>
    </recommendedName>
</protein>
<reference evidence="7 8" key="1">
    <citation type="submission" date="2019-06" db="EMBL/GenBank/DDBJ databases">
        <title>Draft genome sequence of the filamentous fungus Phialemoniopsis curvata isolated from diesel fuel.</title>
        <authorList>
            <person name="Varaljay V.A."/>
            <person name="Lyon W.J."/>
            <person name="Crouch A.L."/>
            <person name="Drake C.E."/>
            <person name="Hollomon J.M."/>
            <person name="Nadeau L.J."/>
            <person name="Nunn H.S."/>
            <person name="Stevenson B.S."/>
            <person name="Bojanowski C.L."/>
            <person name="Crookes-Goodson W.J."/>
        </authorList>
    </citation>
    <scope>NUCLEOTIDE SEQUENCE [LARGE SCALE GENOMIC DNA]</scope>
    <source>
        <strain evidence="7 8">D216</strain>
    </source>
</reference>
<dbReference type="STRING" id="1093900.A0A507AJB3"/>
<dbReference type="InterPro" id="IPR013149">
    <property type="entry name" value="ADH-like_C"/>
</dbReference>
<dbReference type="Pfam" id="PF00107">
    <property type="entry name" value="ADH_zinc_N"/>
    <property type="match status" value="1"/>
</dbReference>
<dbReference type="GeneID" id="41969820"/>
<dbReference type="GO" id="GO:0000166">
    <property type="term" value="F:nucleotide binding"/>
    <property type="evidence" value="ECO:0007669"/>
    <property type="project" value="UniProtKB-KW"/>
</dbReference>
<dbReference type="Proteomes" id="UP000319257">
    <property type="component" value="Unassembled WGS sequence"/>
</dbReference>
<feature type="domain" description="Enoyl reductase (ER)" evidence="6">
    <location>
        <begin position="13"/>
        <end position="351"/>
    </location>
</feature>
<dbReference type="SUPFAM" id="SSF50129">
    <property type="entry name" value="GroES-like"/>
    <property type="match status" value="1"/>
</dbReference>
<evidence type="ECO:0000256" key="4">
    <source>
        <dbReference type="ARBA" id="ARBA00022857"/>
    </source>
</evidence>
<keyword evidence="5" id="KW-0560">Oxidoreductase</keyword>
<comment type="caution">
    <text evidence="7">The sequence shown here is derived from an EMBL/GenBank/DDBJ whole genome shotgun (WGS) entry which is preliminary data.</text>
</comment>
<dbReference type="CDD" id="cd08249">
    <property type="entry name" value="enoyl_reductase_like"/>
    <property type="match status" value="1"/>
</dbReference>
<dbReference type="GO" id="GO:0016651">
    <property type="term" value="F:oxidoreductase activity, acting on NAD(P)H"/>
    <property type="evidence" value="ECO:0007669"/>
    <property type="project" value="InterPro"/>
</dbReference>
<evidence type="ECO:0000259" key="6">
    <source>
        <dbReference type="SMART" id="SM00829"/>
    </source>
</evidence>
<dbReference type="Gene3D" id="3.40.50.720">
    <property type="entry name" value="NAD(P)-binding Rossmann-like Domain"/>
    <property type="match status" value="1"/>
</dbReference>
<dbReference type="InterPro" id="IPR036291">
    <property type="entry name" value="NAD(P)-bd_dom_sf"/>
</dbReference>
<evidence type="ECO:0000256" key="2">
    <source>
        <dbReference type="ARBA" id="ARBA00011245"/>
    </source>
</evidence>
<keyword evidence="8" id="KW-1185">Reference proteome</keyword>
<evidence type="ECO:0000313" key="7">
    <source>
        <dbReference type="EMBL" id="TPX06877.1"/>
    </source>
</evidence>
<dbReference type="RefSeq" id="XP_030988588.1">
    <property type="nucleotide sequence ID" value="XM_031136555.1"/>
</dbReference>
<dbReference type="Gene3D" id="3.90.180.10">
    <property type="entry name" value="Medium-chain alcohol dehydrogenases, catalytic domain"/>
    <property type="match status" value="1"/>
</dbReference>
<dbReference type="EMBL" id="SKBQ01000009">
    <property type="protein sequence ID" value="TPX06877.1"/>
    <property type="molecule type" value="Genomic_DNA"/>
</dbReference>
<accession>A0A507AJB3</accession>
<evidence type="ECO:0000256" key="1">
    <source>
        <dbReference type="ARBA" id="ARBA00008072"/>
    </source>
</evidence>
<dbReference type="InterPro" id="IPR020843">
    <property type="entry name" value="ER"/>
</dbReference>
<organism evidence="7 8">
    <name type="scientific">Thyridium curvatum</name>
    <dbReference type="NCBI Taxonomy" id="1093900"/>
    <lineage>
        <taxon>Eukaryota</taxon>
        <taxon>Fungi</taxon>
        <taxon>Dikarya</taxon>
        <taxon>Ascomycota</taxon>
        <taxon>Pezizomycotina</taxon>
        <taxon>Sordariomycetes</taxon>
        <taxon>Sordariomycetidae</taxon>
        <taxon>Thyridiales</taxon>
        <taxon>Thyridiaceae</taxon>
        <taxon>Thyridium</taxon>
    </lineage>
</organism>
<gene>
    <name evidence="7" type="ORF">E0L32_002373</name>
</gene>
<comment type="subunit">
    <text evidence="2">Monomer.</text>
</comment>
<dbReference type="PANTHER" id="PTHR45348:SF1">
    <property type="entry name" value="TRANS-ENOYL REDUCTASE STHE"/>
    <property type="match status" value="1"/>
</dbReference>
<comment type="similarity">
    <text evidence="1">Belongs to the zinc-containing alcohol dehydrogenase family.</text>
</comment>
<dbReference type="SUPFAM" id="SSF51735">
    <property type="entry name" value="NAD(P)-binding Rossmann-fold domains"/>
    <property type="match status" value="1"/>
</dbReference>
<dbReference type="InterPro" id="IPR047122">
    <property type="entry name" value="Trans-enoyl_RdTase-like"/>
</dbReference>
<dbReference type="SMART" id="SM00829">
    <property type="entry name" value="PKS_ER"/>
    <property type="match status" value="1"/>
</dbReference>
<dbReference type="InParanoid" id="A0A507AJB3"/>
<dbReference type="InterPro" id="IPR011032">
    <property type="entry name" value="GroES-like_sf"/>
</dbReference>
<dbReference type="OrthoDB" id="48317at2759"/>
<dbReference type="FunCoup" id="A0A507AJB3">
    <property type="interactions" value="253"/>
</dbReference>
<evidence type="ECO:0000256" key="5">
    <source>
        <dbReference type="ARBA" id="ARBA00023002"/>
    </source>
</evidence>
<dbReference type="Pfam" id="PF08240">
    <property type="entry name" value="ADH_N"/>
    <property type="match status" value="1"/>
</dbReference>
<proteinExistence type="inferred from homology"/>